<organism evidence="1">
    <name type="scientific">Rhizophora mucronata</name>
    <name type="common">Asiatic mangrove</name>
    <dbReference type="NCBI Taxonomy" id="61149"/>
    <lineage>
        <taxon>Eukaryota</taxon>
        <taxon>Viridiplantae</taxon>
        <taxon>Streptophyta</taxon>
        <taxon>Embryophyta</taxon>
        <taxon>Tracheophyta</taxon>
        <taxon>Spermatophyta</taxon>
        <taxon>Magnoliopsida</taxon>
        <taxon>eudicotyledons</taxon>
        <taxon>Gunneridae</taxon>
        <taxon>Pentapetalae</taxon>
        <taxon>rosids</taxon>
        <taxon>fabids</taxon>
        <taxon>Malpighiales</taxon>
        <taxon>Rhizophoraceae</taxon>
        <taxon>Rhizophora</taxon>
    </lineage>
</organism>
<sequence>MLQDQICVLVRSLLLIDLLPLLAHKV</sequence>
<proteinExistence type="predicted"/>
<name>A0A2P2NMG8_RHIMU</name>
<accession>A0A2P2NMG8</accession>
<protein>
    <submittedName>
        <fullName evidence="1">Uncharacterized protein</fullName>
    </submittedName>
</protein>
<reference evidence="1" key="1">
    <citation type="submission" date="2018-02" db="EMBL/GenBank/DDBJ databases">
        <title>Rhizophora mucronata_Transcriptome.</title>
        <authorList>
            <person name="Meera S.P."/>
            <person name="Sreeshan A."/>
            <person name="Augustine A."/>
        </authorList>
    </citation>
    <scope>NUCLEOTIDE SEQUENCE</scope>
    <source>
        <tissue evidence="1">Leaf</tissue>
    </source>
</reference>
<dbReference type="AlphaFoldDB" id="A0A2P2NMG8"/>
<evidence type="ECO:0000313" key="1">
    <source>
        <dbReference type="EMBL" id="MBX43687.1"/>
    </source>
</evidence>
<dbReference type="EMBL" id="GGEC01063203">
    <property type="protein sequence ID" value="MBX43687.1"/>
    <property type="molecule type" value="Transcribed_RNA"/>
</dbReference>